<dbReference type="EMBL" id="BJYE01000014">
    <property type="protein sequence ID" value="GEN56845.1"/>
    <property type="molecule type" value="Genomic_DNA"/>
</dbReference>
<comment type="caution">
    <text evidence="2">The sequence shown here is derived from an EMBL/GenBank/DDBJ whole genome shotgun (WGS) entry which is preliminary data.</text>
</comment>
<dbReference type="Pfam" id="PF08818">
    <property type="entry name" value="DUF1801"/>
    <property type="match status" value="1"/>
</dbReference>
<dbReference type="OrthoDB" id="384795at2"/>
<organism evidence="2 3">
    <name type="scientific">Halolactibacillus alkaliphilus</name>
    <dbReference type="NCBI Taxonomy" id="442899"/>
    <lineage>
        <taxon>Bacteria</taxon>
        <taxon>Bacillati</taxon>
        <taxon>Bacillota</taxon>
        <taxon>Bacilli</taxon>
        <taxon>Bacillales</taxon>
        <taxon>Bacillaceae</taxon>
        <taxon>Halolactibacillus</taxon>
    </lineage>
</organism>
<accession>A0A511X1N2</accession>
<dbReference type="Proteomes" id="UP000321400">
    <property type="component" value="Unassembled WGS sequence"/>
</dbReference>
<name>A0A511X1N2_9BACI</name>
<evidence type="ECO:0000259" key="1">
    <source>
        <dbReference type="Pfam" id="PF08818"/>
    </source>
</evidence>
<evidence type="ECO:0000313" key="2">
    <source>
        <dbReference type="EMBL" id="GEN56845.1"/>
    </source>
</evidence>
<protein>
    <submittedName>
        <fullName evidence="2">Intracellular iron chaperone frataxin</fullName>
    </submittedName>
</protein>
<reference evidence="2 3" key="1">
    <citation type="submission" date="2019-07" db="EMBL/GenBank/DDBJ databases">
        <title>Whole genome shotgun sequence of Halolactibacillus alkaliphilus NBRC 103919.</title>
        <authorList>
            <person name="Hosoyama A."/>
            <person name="Uohara A."/>
            <person name="Ohji S."/>
            <person name="Ichikawa N."/>
        </authorList>
    </citation>
    <scope>NUCLEOTIDE SEQUENCE [LARGE SCALE GENOMIC DNA]</scope>
    <source>
        <strain evidence="2 3">NBRC 103919</strain>
    </source>
</reference>
<dbReference type="AlphaFoldDB" id="A0A511X1N2"/>
<dbReference type="STRING" id="442899.SAMN05720591_11412"/>
<proteinExistence type="predicted"/>
<dbReference type="RefSeq" id="WP_089801661.1">
    <property type="nucleotide sequence ID" value="NZ_BJYE01000014.1"/>
</dbReference>
<keyword evidence="3" id="KW-1185">Reference proteome</keyword>
<dbReference type="Gene3D" id="3.90.1150.200">
    <property type="match status" value="1"/>
</dbReference>
<dbReference type="SUPFAM" id="SSF159888">
    <property type="entry name" value="YdhG-like"/>
    <property type="match status" value="1"/>
</dbReference>
<sequence length="122" mass="14360">METFEAFLNTINVPEHKYRLEMILSEVKRQFPTLEYVVKWNQPMFVAHGTYIIGFSVAKAHLAIAPERACKAAFQDRIKAVGYQTTKELVKIKWSESVDLQLIFDMVRYNVEDKDALTRFWR</sequence>
<gene>
    <name evidence="2" type="primary">fra</name>
    <name evidence="2" type="ORF">HAL01_13090</name>
</gene>
<dbReference type="InterPro" id="IPR014922">
    <property type="entry name" value="YdhG-like"/>
</dbReference>
<feature type="domain" description="YdhG-like" evidence="1">
    <location>
        <begin position="20"/>
        <end position="111"/>
    </location>
</feature>
<evidence type="ECO:0000313" key="3">
    <source>
        <dbReference type="Proteomes" id="UP000321400"/>
    </source>
</evidence>